<dbReference type="Gene3D" id="2.130.10.10">
    <property type="entry name" value="YVTN repeat-like/Quinoprotein amine dehydrogenase"/>
    <property type="match status" value="2"/>
</dbReference>
<dbReference type="Pfam" id="PF05018">
    <property type="entry name" value="CFA20_dom"/>
    <property type="match status" value="1"/>
</dbReference>
<dbReference type="SUPFAM" id="SSF50978">
    <property type="entry name" value="WD40 repeat-like"/>
    <property type="match status" value="1"/>
</dbReference>
<sequence>YPTVWQHPYVNIFKQFKVESWKKSSKEGDVTSVMDKHLKCTVFKIQGSIPAGNYIQLPRTTTQSLGLTGRFLYFMFKPLPSKYFVIHVDTVSEDGLVVRVSFSNLFKFKSTSTWLQFPFACQPAKAKTNFMGPAPHAQKWTVLVLDMHYILSMYINRKFSHIKNLRICANILIKNCFTSDISYDPRISVDQARLLGITSVDENAAPMPRDMNFFLPKSKEWDDCYDIVRFPLDTPTTPVLPFDAIRRSDTPLDAKRRGDGPLTSTQRVSHSNPTNMDVVTRVRRKKEKRKVTSDLPAVGLSMLEASQARWVGTWIFCLYISTSNRSSRQHSKKERLKLTNQNSEFERSNQNEVLQPDPILKLRKVIGFGGQKNKSLWHPGSSLHGGNDIIVYACNSVIVAMETATGHQHFFIGHTEDVSAIAFNKMQGAAPCILASAQSGAGGIVRIWKFESQECLAVIRSQNATAMNLLSFSSSGAILVGVGRDGHGKNLFMVWDTSGALRHGSVTVIAKAHTDVEILRIAVSPIDDTRMLSCGRDNLRFWRVRSNQLRSCPVAMPTDRKIGDFSDVTFARSDLNEVSVYACTKAGYIIEVDFHKVTIRSIHKFTCIKYPLLLTGIALNSIRFTESFVATCSDDGFLRLWALDLSAAFIEAEHEGPVVDVDVTPDGVKVLAATAAGTLGYLDVATRKYTTLMRSHTDVDHTIRVWDIDTLRQLYDFATVDESPTALACHPML</sequence>
<feature type="region of interest" description="Disordered" evidence="3">
    <location>
        <begin position="251"/>
        <end position="272"/>
    </location>
</feature>
<evidence type="ECO:0000313" key="6">
    <source>
        <dbReference type="Proteomes" id="UP000007875"/>
    </source>
</evidence>
<proteinExistence type="predicted"/>
<dbReference type="SMART" id="SM00320">
    <property type="entry name" value="WD40"/>
    <property type="match status" value="5"/>
</dbReference>
<evidence type="ECO:0000256" key="2">
    <source>
        <dbReference type="ARBA" id="ARBA00022737"/>
    </source>
</evidence>
<dbReference type="Ensembl" id="ENSCSAVT00000020251.1">
    <property type="protein sequence ID" value="ENSCSAVP00000020037.1"/>
    <property type="gene ID" value="ENSCSAVG00000011761.1"/>
</dbReference>
<name>H2ZR21_CIOSA</name>
<protein>
    <recommendedName>
        <fullName evidence="4">CFA20 domain-containing protein</fullName>
    </recommendedName>
</protein>
<keyword evidence="2" id="KW-0677">Repeat</keyword>
<dbReference type="Proteomes" id="UP000007875">
    <property type="component" value="Unassembled WGS sequence"/>
</dbReference>
<evidence type="ECO:0000259" key="4">
    <source>
        <dbReference type="Pfam" id="PF05018"/>
    </source>
</evidence>
<reference evidence="5" key="2">
    <citation type="submission" date="2025-08" db="UniProtKB">
        <authorList>
            <consortium name="Ensembl"/>
        </authorList>
    </citation>
    <scope>IDENTIFICATION</scope>
</reference>
<dbReference type="InterPro" id="IPR015943">
    <property type="entry name" value="WD40/YVTN_repeat-like_dom_sf"/>
</dbReference>
<evidence type="ECO:0000256" key="3">
    <source>
        <dbReference type="SAM" id="MobiDB-lite"/>
    </source>
</evidence>
<dbReference type="InterPro" id="IPR007714">
    <property type="entry name" value="CFA20_dom"/>
</dbReference>
<keyword evidence="6" id="KW-1185">Reference proteome</keyword>
<evidence type="ECO:0000313" key="5">
    <source>
        <dbReference type="Ensembl" id="ENSCSAVP00000020037.1"/>
    </source>
</evidence>
<feature type="compositionally biased region" description="Polar residues" evidence="3">
    <location>
        <begin position="262"/>
        <end position="272"/>
    </location>
</feature>
<keyword evidence="1" id="KW-0853">WD repeat</keyword>
<evidence type="ECO:0000256" key="1">
    <source>
        <dbReference type="ARBA" id="ARBA00022574"/>
    </source>
</evidence>
<feature type="domain" description="CFA20" evidence="4">
    <location>
        <begin position="4"/>
        <end position="184"/>
    </location>
</feature>
<dbReference type="InterPro" id="IPR001680">
    <property type="entry name" value="WD40_rpt"/>
</dbReference>
<reference evidence="6" key="1">
    <citation type="submission" date="2003-08" db="EMBL/GenBank/DDBJ databases">
        <authorList>
            <person name="Birren B."/>
            <person name="Nusbaum C."/>
            <person name="Abebe A."/>
            <person name="Abouelleil A."/>
            <person name="Adekoya E."/>
            <person name="Ait-zahra M."/>
            <person name="Allen N."/>
            <person name="Allen T."/>
            <person name="An P."/>
            <person name="Anderson M."/>
            <person name="Anderson S."/>
            <person name="Arachchi H."/>
            <person name="Armbruster J."/>
            <person name="Bachantsang P."/>
            <person name="Baldwin J."/>
            <person name="Barry A."/>
            <person name="Bayul T."/>
            <person name="Blitshsteyn B."/>
            <person name="Bloom T."/>
            <person name="Blye J."/>
            <person name="Boguslavskiy L."/>
            <person name="Borowsky M."/>
            <person name="Boukhgalter B."/>
            <person name="Brunache A."/>
            <person name="Butler J."/>
            <person name="Calixte N."/>
            <person name="Calvo S."/>
            <person name="Camarata J."/>
            <person name="Campo K."/>
            <person name="Chang J."/>
            <person name="Cheshatsang Y."/>
            <person name="Citroen M."/>
            <person name="Collymore A."/>
            <person name="Considine T."/>
            <person name="Cook A."/>
            <person name="Cooke P."/>
            <person name="Corum B."/>
            <person name="Cuomo C."/>
            <person name="David R."/>
            <person name="Dawoe T."/>
            <person name="Degray S."/>
            <person name="Dodge S."/>
            <person name="Dooley K."/>
            <person name="Dorje P."/>
            <person name="Dorjee K."/>
            <person name="Dorris L."/>
            <person name="Duffey N."/>
            <person name="Dupes A."/>
            <person name="Elkins T."/>
            <person name="Engels R."/>
            <person name="Erickson J."/>
            <person name="Farina A."/>
            <person name="Faro S."/>
            <person name="Ferreira P."/>
            <person name="Fischer H."/>
            <person name="Fitzgerald M."/>
            <person name="Foley K."/>
            <person name="Gage D."/>
            <person name="Galagan J."/>
            <person name="Gearin G."/>
            <person name="Gnerre S."/>
            <person name="Gnirke A."/>
            <person name="Goyette A."/>
            <person name="Graham J."/>
            <person name="Grandbois E."/>
            <person name="Gyaltsen K."/>
            <person name="Hafez N."/>
            <person name="Hagopian D."/>
            <person name="Hagos B."/>
            <person name="Hall J."/>
            <person name="Hatcher B."/>
            <person name="Heller A."/>
            <person name="Higgins H."/>
            <person name="Honan T."/>
            <person name="Horn A."/>
            <person name="Houde N."/>
            <person name="Hughes L."/>
            <person name="Hulme W."/>
            <person name="Husby E."/>
            <person name="Iliev I."/>
            <person name="Jaffe D."/>
            <person name="Jones C."/>
            <person name="Kamal M."/>
            <person name="Kamat A."/>
            <person name="Kamvysselis M."/>
            <person name="Karlsson E."/>
            <person name="Kells C."/>
            <person name="Kieu A."/>
            <person name="Kisner P."/>
            <person name="Kodira C."/>
            <person name="Kulbokas E."/>
            <person name="Labutti K."/>
            <person name="Lama D."/>
            <person name="Landers T."/>
            <person name="Leger J."/>
            <person name="Levine S."/>
            <person name="Lewis D."/>
            <person name="Lewis T."/>
            <person name="Lindblad-toh K."/>
            <person name="Liu X."/>
            <person name="Lokyitsang T."/>
            <person name="Lokyitsang Y."/>
            <person name="Lucien O."/>
            <person name="Lui A."/>
            <person name="Ma L.J."/>
            <person name="Mabbitt R."/>
            <person name="Macdonald J."/>
            <person name="Maclean C."/>
            <person name="Major J."/>
            <person name="Manning J."/>
            <person name="Marabella R."/>
            <person name="Maru K."/>
            <person name="Matthews C."/>
            <person name="Mauceli E."/>
            <person name="Mccarthy M."/>
            <person name="Mcdonough S."/>
            <person name="Mcghee T."/>
            <person name="Meldrim J."/>
            <person name="Meneus L."/>
            <person name="Mesirov J."/>
            <person name="Mihalev A."/>
            <person name="Mihova T."/>
            <person name="Mikkelsen T."/>
            <person name="Mlenga V."/>
            <person name="Moru K."/>
            <person name="Mozes J."/>
            <person name="Mulrain L."/>
            <person name="Munson G."/>
            <person name="Naylor J."/>
            <person name="Newes C."/>
            <person name="Nguyen C."/>
            <person name="Nguyen N."/>
            <person name="Nguyen T."/>
            <person name="Nicol R."/>
            <person name="Nielsen C."/>
            <person name="Nizzari M."/>
            <person name="Norbu C."/>
            <person name="Norbu N."/>
            <person name="O'donnell P."/>
            <person name="Okoawo O."/>
            <person name="O'leary S."/>
            <person name="Omotosho B."/>
            <person name="O'neill K."/>
            <person name="Osman S."/>
            <person name="Parker S."/>
            <person name="Perrin D."/>
            <person name="Phunkhang P."/>
            <person name="Piqani B."/>
            <person name="Purcell S."/>
            <person name="Rachupka T."/>
            <person name="Ramasamy U."/>
            <person name="Rameau R."/>
            <person name="Ray V."/>
            <person name="Raymond C."/>
            <person name="Retta R."/>
            <person name="Richardson S."/>
            <person name="Rise C."/>
            <person name="Rodriguez J."/>
            <person name="Rogers J."/>
            <person name="Rogov P."/>
            <person name="Rutman M."/>
            <person name="Schupbach R."/>
            <person name="Seaman C."/>
            <person name="Settipalli S."/>
            <person name="Sharpe T."/>
            <person name="Sheridan J."/>
            <person name="Sherpa N."/>
            <person name="Shi J."/>
            <person name="Smirnov S."/>
            <person name="Smith C."/>
            <person name="Sougnez C."/>
            <person name="Spencer B."/>
            <person name="Stalker J."/>
            <person name="Stange-thomann N."/>
            <person name="Stavropoulos S."/>
            <person name="Stetson K."/>
            <person name="Stone C."/>
            <person name="Stone S."/>
            <person name="Stubbs M."/>
            <person name="Talamas J."/>
            <person name="Tchuinga P."/>
            <person name="Tenzing P."/>
            <person name="Tesfaye S."/>
            <person name="Theodore J."/>
            <person name="Thoulutsang Y."/>
            <person name="Topham K."/>
            <person name="Towey S."/>
            <person name="Tsamla T."/>
            <person name="Tsomo N."/>
            <person name="Vallee D."/>
            <person name="Vassiliev H."/>
            <person name="Venkataraman V."/>
            <person name="Vinson J."/>
            <person name="Vo A."/>
            <person name="Wade C."/>
            <person name="Wang S."/>
            <person name="Wangchuk T."/>
            <person name="Wangdi T."/>
            <person name="Whittaker C."/>
            <person name="Wilkinson J."/>
            <person name="Wu Y."/>
            <person name="Wyman D."/>
            <person name="Yadav S."/>
            <person name="Yang S."/>
            <person name="Yang X."/>
            <person name="Yeager S."/>
            <person name="Yee E."/>
            <person name="Young G."/>
            <person name="Zainoun J."/>
            <person name="Zembeck L."/>
            <person name="Zimmer A."/>
            <person name="Zody M."/>
            <person name="Lander E."/>
        </authorList>
    </citation>
    <scope>NUCLEOTIDE SEQUENCE [LARGE SCALE GENOMIC DNA]</scope>
</reference>
<dbReference type="PANTHER" id="PTHR13720:SF24">
    <property type="entry name" value="WD REPEAT-CONTAINING PROTEIN 90"/>
    <property type="match status" value="1"/>
</dbReference>
<dbReference type="Pfam" id="PF00400">
    <property type="entry name" value="WD40"/>
    <property type="match status" value="1"/>
</dbReference>
<dbReference type="InterPro" id="IPR050630">
    <property type="entry name" value="WD_repeat_EMAP"/>
</dbReference>
<organism evidence="5 6">
    <name type="scientific">Ciona savignyi</name>
    <name type="common">Pacific transparent sea squirt</name>
    <dbReference type="NCBI Taxonomy" id="51511"/>
    <lineage>
        <taxon>Eukaryota</taxon>
        <taxon>Metazoa</taxon>
        <taxon>Chordata</taxon>
        <taxon>Tunicata</taxon>
        <taxon>Ascidiacea</taxon>
        <taxon>Phlebobranchia</taxon>
        <taxon>Cionidae</taxon>
        <taxon>Ciona</taxon>
    </lineage>
</organism>
<dbReference type="PANTHER" id="PTHR13720">
    <property type="entry name" value="WD-40 REPEAT PROTEIN"/>
    <property type="match status" value="1"/>
</dbReference>
<accession>H2ZR21</accession>
<dbReference type="GO" id="GO:0005814">
    <property type="term" value="C:centriole"/>
    <property type="evidence" value="ECO:0007669"/>
    <property type="project" value="TreeGrafter"/>
</dbReference>
<dbReference type="AlphaFoldDB" id="H2ZR21"/>
<dbReference type="InterPro" id="IPR036322">
    <property type="entry name" value="WD40_repeat_dom_sf"/>
</dbReference>
<dbReference type="GeneTree" id="ENSGT00940000160173"/>
<reference evidence="5" key="3">
    <citation type="submission" date="2025-09" db="UniProtKB">
        <authorList>
            <consortium name="Ensembl"/>
        </authorList>
    </citation>
    <scope>IDENTIFICATION</scope>
</reference>